<keyword evidence="3" id="KW-1185">Reference proteome</keyword>
<keyword evidence="1" id="KW-1133">Transmembrane helix</keyword>
<name>E6W416_DESIS</name>
<dbReference type="HOGENOM" id="CLU_2259218_0_0_0"/>
<evidence type="ECO:0000313" key="3">
    <source>
        <dbReference type="Proteomes" id="UP000002572"/>
    </source>
</evidence>
<sequence>MNFLKNLYRSGKLPRWLIFLSIIMFIVVYLSFRETTQAKFYNGCLQGDSRPTPAQCQCLTDYVFEHLDGIQVIAIMEPKRIRKQDDMERIQQVLRAGTEACGW</sequence>
<dbReference type="InParanoid" id="E6W416"/>
<dbReference type="KEGG" id="din:Selin_2260"/>
<keyword evidence="1" id="KW-0472">Membrane</keyword>
<dbReference type="OrthoDB" id="6119887at2"/>
<gene>
    <name evidence="2" type="ordered locus">Selin_2260</name>
</gene>
<dbReference type="AlphaFoldDB" id="E6W416"/>
<feature type="transmembrane region" description="Helical" evidence="1">
    <location>
        <begin position="13"/>
        <end position="32"/>
    </location>
</feature>
<keyword evidence="1" id="KW-0812">Transmembrane</keyword>
<protein>
    <submittedName>
        <fullName evidence="2">Uncharacterized protein</fullName>
    </submittedName>
</protein>
<reference evidence="2 3" key="1">
    <citation type="submission" date="2010-12" db="EMBL/GenBank/DDBJ databases">
        <title>Complete sequence of Desulfurispirillum indicum S5.</title>
        <authorList>
            <consortium name="US DOE Joint Genome Institute"/>
            <person name="Lucas S."/>
            <person name="Copeland A."/>
            <person name="Lapidus A."/>
            <person name="Cheng J.-F."/>
            <person name="Goodwin L."/>
            <person name="Pitluck S."/>
            <person name="Chertkov O."/>
            <person name="Held B."/>
            <person name="Detter J.C."/>
            <person name="Han C."/>
            <person name="Tapia R."/>
            <person name="Land M."/>
            <person name="Hauser L."/>
            <person name="Kyrpides N."/>
            <person name="Ivanova N."/>
            <person name="Mikhailova N."/>
            <person name="Haggblom M."/>
            <person name="Rauschenbach I."/>
            <person name="Bini E."/>
            <person name="Woyke T."/>
        </authorList>
    </citation>
    <scope>NUCLEOTIDE SEQUENCE [LARGE SCALE GENOMIC DNA]</scope>
    <source>
        <strain evidence="3">ATCC BAA-1389 / DSM 22839 / S5</strain>
    </source>
</reference>
<dbReference type="EMBL" id="CP002432">
    <property type="protein sequence ID" value="ADU66980.1"/>
    <property type="molecule type" value="Genomic_DNA"/>
</dbReference>
<accession>E6W416</accession>
<proteinExistence type="predicted"/>
<dbReference type="STRING" id="653733.Selin_2260"/>
<dbReference type="Proteomes" id="UP000002572">
    <property type="component" value="Chromosome"/>
</dbReference>
<evidence type="ECO:0000256" key="1">
    <source>
        <dbReference type="SAM" id="Phobius"/>
    </source>
</evidence>
<dbReference type="RefSeq" id="WP_013506856.1">
    <property type="nucleotide sequence ID" value="NC_014836.1"/>
</dbReference>
<organism evidence="2 3">
    <name type="scientific">Desulfurispirillum indicum (strain ATCC BAA-1389 / DSM 22839 / S5)</name>
    <dbReference type="NCBI Taxonomy" id="653733"/>
    <lineage>
        <taxon>Bacteria</taxon>
        <taxon>Pseudomonadati</taxon>
        <taxon>Chrysiogenota</taxon>
        <taxon>Chrysiogenia</taxon>
        <taxon>Chrysiogenales</taxon>
        <taxon>Chrysiogenaceae</taxon>
        <taxon>Desulfurispirillum</taxon>
    </lineage>
</organism>
<evidence type="ECO:0000313" key="2">
    <source>
        <dbReference type="EMBL" id="ADU66980.1"/>
    </source>
</evidence>